<gene>
    <name evidence="1" type="ordered locus">GAU_2810</name>
</gene>
<dbReference type="eggNOG" id="COG3411">
    <property type="taxonomic scope" value="Bacteria"/>
</dbReference>
<keyword evidence="2" id="KW-1185">Reference proteome</keyword>
<organism evidence="1 2">
    <name type="scientific">Gemmatimonas aurantiaca (strain DSM 14586 / JCM 11422 / NBRC 100505 / T-27)</name>
    <dbReference type="NCBI Taxonomy" id="379066"/>
    <lineage>
        <taxon>Bacteria</taxon>
        <taxon>Pseudomonadati</taxon>
        <taxon>Gemmatimonadota</taxon>
        <taxon>Gemmatimonadia</taxon>
        <taxon>Gemmatimonadales</taxon>
        <taxon>Gemmatimonadaceae</taxon>
        <taxon>Gemmatimonas</taxon>
    </lineage>
</organism>
<evidence type="ECO:0000313" key="2">
    <source>
        <dbReference type="Proteomes" id="UP000002209"/>
    </source>
</evidence>
<dbReference type="AlphaFoldDB" id="C1ABH5"/>
<dbReference type="Proteomes" id="UP000002209">
    <property type="component" value="Chromosome"/>
</dbReference>
<protein>
    <recommendedName>
        <fullName evidence="3">Ferredoxin</fullName>
    </recommendedName>
</protein>
<evidence type="ECO:0000313" key="1">
    <source>
        <dbReference type="EMBL" id="BAH39852.1"/>
    </source>
</evidence>
<dbReference type="KEGG" id="gau:GAU_2810"/>
<evidence type="ECO:0008006" key="3">
    <source>
        <dbReference type="Google" id="ProtNLM"/>
    </source>
</evidence>
<dbReference type="CDD" id="cd02980">
    <property type="entry name" value="TRX_Fd_family"/>
    <property type="match status" value="1"/>
</dbReference>
<sequence length="117" mass="12868">MMATGAAPQPFMEPYARHVLVCVGQFCSPNRDGRAIYSRLAALLQREGLLFGPTRVKRSEAPCLGVCAGGVVVAVYPEGVWYAGVTMELLERIVVEHLKQGRVIEEAVFHRLSPNTR</sequence>
<dbReference type="InterPro" id="IPR036249">
    <property type="entry name" value="Thioredoxin-like_sf"/>
</dbReference>
<dbReference type="HOGENOM" id="CLU_126515_0_1_0"/>
<reference evidence="2" key="1">
    <citation type="submission" date="2006-03" db="EMBL/GenBank/DDBJ databases">
        <title>Complete genome sequence of Gemmatimonas aurantiaca T-27 that represents a novel phylum Gemmatimonadetes.</title>
        <authorList>
            <person name="Takasaki K."/>
            <person name="Ichikawa N."/>
            <person name="Miura H."/>
            <person name="Matsushita S."/>
            <person name="Watanabe Y."/>
            <person name="Oguchi A."/>
            <person name="Ankai A."/>
            <person name="Yashiro I."/>
            <person name="Takahashi M."/>
            <person name="Terui Y."/>
            <person name="Fukui S."/>
            <person name="Yokoyama H."/>
            <person name="Tanikawa S."/>
            <person name="Hanada S."/>
            <person name="Kamagata Y."/>
            <person name="Fujita N."/>
        </authorList>
    </citation>
    <scope>NUCLEOTIDE SEQUENCE [LARGE SCALE GENOMIC DNA]</scope>
    <source>
        <strain evidence="2">T-27 / DSM 14586 / JCM 11422 / NBRC 100505</strain>
    </source>
</reference>
<dbReference type="Gene3D" id="3.40.30.10">
    <property type="entry name" value="Glutaredoxin"/>
    <property type="match status" value="1"/>
</dbReference>
<name>C1ABH5_GEMAT</name>
<dbReference type="EMBL" id="AP009153">
    <property type="protein sequence ID" value="BAH39852.1"/>
    <property type="molecule type" value="Genomic_DNA"/>
</dbReference>
<proteinExistence type="predicted"/>
<accession>C1ABH5</accession>
<dbReference type="SUPFAM" id="SSF52833">
    <property type="entry name" value="Thioredoxin-like"/>
    <property type="match status" value="1"/>
</dbReference>
<dbReference type="STRING" id="379066.GAU_2810"/>